<reference evidence="1" key="1">
    <citation type="submission" date="2018-04" db="EMBL/GenBank/DDBJ databases">
        <title>Transcriptome assembly of Sipha flava.</title>
        <authorList>
            <person name="Scully E.D."/>
            <person name="Geib S.M."/>
            <person name="Palmer N.A."/>
            <person name="Koch K."/>
            <person name="Bradshaw J."/>
            <person name="Heng-Moss T."/>
            <person name="Sarath G."/>
        </authorList>
    </citation>
    <scope>NUCLEOTIDE SEQUENCE</scope>
</reference>
<gene>
    <name evidence="1" type="ORF">g.119855</name>
</gene>
<accession>A0A2S2R8Z4</accession>
<evidence type="ECO:0000313" key="1">
    <source>
        <dbReference type="EMBL" id="MBY86160.1"/>
    </source>
</evidence>
<proteinExistence type="predicted"/>
<protein>
    <submittedName>
        <fullName evidence="1">Uncharacterized protein</fullName>
    </submittedName>
</protein>
<dbReference type="EMBL" id="GGMS01016957">
    <property type="protein sequence ID" value="MBY86160.1"/>
    <property type="molecule type" value="Transcribed_RNA"/>
</dbReference>
<dbReference type="AlphaFoldDB" id="A0A2S2R8Z4"/>
<organism evidence="1">
    <name type="scientific">Sipha flava</name>
    <name type="common">yellow sugarcane aphid</name>
    <dbReference type="NCBI Taxonomy" id="143950"/>
    <lineage>
        <taxon>Eukaryota</taxon>
        <taxon>Metazoa</taxon>
        <taxon>Ecdysozoa</taxon>
        <taxon>Arthropoda</taxon>
        <taxon>Hexapoda</taxon>
        <taxon>Insecta</taxon>
        <taxon>Pterygota</taxon>
        <taxon>Neoptera</taxon>
        <taxon>Paraneoptera</taxon>
        <taxon>Hemiptera</taxon>
        <taxon>Sternorrhyncha</taxon>
        <taxon>Aphidomorpha</taxon>
        <taxon>Aphidoidea</taxon>
        <taxon>Aphididae</taxon>
        <taxon>Sipha</taxon>
    </lineage>
</organism>
<name>A0A2S2R8Z4_9HEMI</name>
<sequence length="122" mass="13805">MYRSARVVNNFVKHVSSKGPIKMSAPGPKPQLNTLKKKKHVDVVNVELRCPCLDPLFNNNSNNNIKNTSKIPELPLTSFLQTRTTHCSRAETEDQFGTGVDFRIFNVNSVHYPARRVPTRSI</sequence>